<evidence type="ECO:0000256" key="1">
    <source>
        <dbReference type="ARBA" id="ARBA00001561"/>
    </source>
</evidence>
<gene>
    <name evidence="7" type="ORF">SAMN05660413_01682</name>
</gene>
<organism evidence="7 8">
    <name type="scientific">Salegentibacter flavus</name>
    <dbReference type="NCBI Taxonomy" id="287099"/>
    <lineage>
        <taxon>Bacteria</taxon>
        <taxon>Pseudomonadati</taxon>
        <taxon>Bacteroidota</taxon>
        <taxon>Flavobacteriia</taxon>
        <taxon>Flavobacteriales</taxon>
        <taxon>Flavobacteriaceae</taxon>
        <taxon>Salegentibacter</taxon>
    </lineage>
</organism>
<dbReference type="PANTHER" id="PTHR30417">
    <property type="entry name" value="N-ACETYLMURAMOYL-L-ALANINE AMIDASE AMID"/>
    <property type="match status" value="1"/>
</dbReference>
<dbReference type="InterPro" id="IPR036505">
    <property type="entry name" value="Amidase/PGRP_sf"/>
</dbReference>
<dbReference type="SMART" id="SM00644">
    <property type="entry name" value="Ami_2"/>
    <property type="match status" value="1"/>
</dbReference>
<keyword evidence="8" id="KW-1185">Reference proteome</keyword>
<dbReference type="RefSeq" id="WP_093408261.1">
    <property type="nucleotide sequence ID" value="NZ_FOVL01000008.1"/>
</dbReference>
<feature type="signal peptide" evidence="5">
    <location>
        <begin position="1"/>
        <end position="24"/>
    </location>
</feature>
<dbReference type="GO" id="GO:0009253">
    <property type="term" value="P:peptidoglycan catabolic process"/>
    <property type="evidence" value="ECO:0007669"/>
    <property type="project" value="InterPro"/>
</dbReference>
<dbReference type="PROSITE" id="PS51257">
    <property type="entry name" value="PROKAR_LIPOPROTEIN"/>
    <property type="match status" value="1"/>
</dbReference>
<accession>A0A1I5A3L2</accession>
<evidence type="ECO:0000313" key="7">
    <source>
        <dbReference type="EMBL" id="SFN57095.1"/>
    </source>
</evidence>
<protein>
    <recommendedName>
        <fullName evidence="2">N-acetylmuramoyl-L-alanine amidase</fullName>
        <ecNumber evidence="2">3.5.1.28</ecNumber>
    </recommendedName>
</protein>
<proteinExistence type="predicted"/>
<reference evidence="7 8" key="1">
    <citation type="submission" date="2016-10" db="EMBL/GenBank/DDBJ databases">
        <authorList>
            <person name="de Groot N.N."/>
        </authorList>
    </citation>
    <scope>NUCLEOTIDE SEQUENCE [LARGE SCALE GENOMIC DNA]</scope>
    <source>
        <strain evidence="7 8">DSM 17794</strain>
    </source>
</reference>
<dbReference type="EC" id="3.5.1.28" evidence="2"/>
<evidence type="ECO:0000313" key="8">
    <source>
        <dbReference type="Proteomes" id="UP000199153"/>
    </source>
</evidence>
<keyword evidence="5" id="KW-0732">Signal</keyword>
<dbReference type="OrthoDB" id="9794842at2"/>
<dbReference type="SUPFAM" id="SSF55846">
    <property type="entry name" value="N-acetylmuramoyl-L-alanine amidase-like"/>
    <property type="match status" value="1"/>
</dbReference>
<dbReference type="CDD" id="cd06583">
    <property type="entry name" value="PGRP"/>
    <property type="match status" value="1"/>
</dbReference>
<evidence type="ECO:0000256" key="5">
    <source>
        <dbReference type="SAM" id="SignalP"/>
    </source>
</evidence>
<dbReference type="GO" id="GO:0019867">
    <property type="term" value="C:outer membrane"/>
    <property type="evidence" value="ECO:0007669"/>
    <property type="project" value="TreeGrafter"/>
</dbReference>
<dbReference type="Pfam" id="PF01510">
    <property type="entry name" value="Amidase_2"/>
    <property type="match status" value="1"/>
</dbReference>
<feature type="domain" description="N-acetylmuramoyl-L-alanine amidase" evidence="6">
    <location>
        <begin position="64"/>
        <end position="195"/>
    </location>
</feature>
<dbReference type="Gene3D" id="3.40.80.10">
    <property type="entry name" value="Peptidoglycan recognition protein-like"/>
    <property type="match status" value="1"/>
</dbReference>
<sequence>MRRGFTLLNTFLVLLVLASCTSNPYSKTNRVYKKQAKVYTKQLSKFPLPEKSDGSALDYGEYRAGTTNFNLRQPNYVVIHHTAQDSVEQTLKTFTLTRTQVSSHYVIGRDGDVYHMLNDYFRGWHGGVGKWGNNSDLNSSSIGIELDNNGFEEFSEVQIQSLLAVLNKLKEDYKIPAENFIGHSDIAPGRKVDPNATFPWKSLAEEGYGLWYDEEEVKNLKTQAEFFKPNPMAIANNSIFTQRIPVLDKILFPEVVPATFDVEMALRIIGFDTSNMDAALQSFKLHFIQEDIQSPLNGNDLKTLYNLYQKYL</sequence>
<evidence type="ECO:0000256" key="4">
    <source>
        <dbReference type="ARBA" id="ARBA00023316"/>
    </source>
</evidence>
<evidence type="ECO:0000256" key="2">
    <source>
        <dbReference type="ARBA" id="ARBA00011901"/>
    </source>
</evidence>
<name>A0A1I5A3L2_9FLAO</name>
<keyword evidence="3" id="KW-0378">Hydrolase</keyword>
<dbReference type="GO" id="GO:0009254">
    <property type="term" value="P:peptidoglycan turnover"/>
    <property type="evidence" value="ECO:0007669"/>
    <property type="project" value="TreeGrafter"/>
</dbReference>
<dbReference type="PANTHER" id="PTHR30417:SF1">
    <property type="entry name" value="N-ACETYLMURAMOYL-L-ALANINE AMIDASE AMID"/>
    <property type="match status" value="1"/>
</dbReference>
<dbReference type="InterPro" id="IPR051206">
    <property type="entry name" value="NAMLAA_amidase_2"/>
</dbReference>
<dbReference type="AlphaFoldDB" id="A0A1I5A3L2"/>
<dbReference type="GO" id="GO:0008745">
    <property type="term" value="F:N-acetylmuramoyl-L-alanine amidase activity"/>
    <property type="evidence" value="ECO:0007669"/>
    <property type="project" value="UniProtKB-EC"/>
</dbReference>
<feature type="chain" id="PRO_5011504808" description="N-acetylmuramoyl-L-alanine amidase" evidence="5">
    <location>
        <begin position="25"/>
        <end position="312"/>
    </location>
</feature>
<dbReference type="Proteomes" id="UP000199153">
    <property type="component" value="Unassembled WGS sequence"/>
</dbReference>
<dbReference type="STRING" id="287099.SAMN05660413_01682"/>
<dbReference type="EMBL" id="FOVL01000008">
    <property type="protein sequence ID" value="SFN57095.1"/>
    <property type="molecule type" value="Genomic_DNA"/>
</dbReference>
<evidence type="ECO:0000256" key="3">
    <source>
        <dbReference type="ARBA" id="ARBA00022801"/>
    </source>
</evidence>
<dbReference type="GO" id="GO:0071555">
    <property type="term" value="P:cell wall organization"/>
    <property type="evidence" value="ECO:0007669"/>
    <property type="project" value="UniProtKB-KW"/>
</dbReference>
<dbReference type="InterPro" id="IPR002502">
    <property type="entry name" value="Amidase_domain"/>
</dbReference>
<keyword evidence="4" id="KW-0961">Cell wall biogenesis/degradation</keyword>
<evidence type="ECO:0000259" key="6">
    <source>
        <dbReference type="SMART" id="SM00644"/>
    </source>
</evidence>
<comment type="catalytic activity">
    <reaction evidence="1">
        <text>Hydrolyzes the link between N-acetylmuramoyl residues and L-amino acid residues in certain cell-wall glycopeptides.</text>
        <dbReference type="EC" id="3.5.1.28"/>
    </reaction>
</comment>